<feature type="region of interest" description="Disordered" evidence="8">
    <location>
        <begin position="61"/>
        <end position="80"/>
    </location>
</feature>
<keyword evidence="3" id="KW-0677">Repeat</keyword>
<evidence type="ECO:0000256" key="3">
    <source>
        <dbReference type="ARBA" id="ARBA00022737"/>
    </source>
</evidence>
<comment type="caution">
    <text evidence="11">The sequence shown here is derived from an EMBL/GenBank/DDBJ whole genome shotgun (WGS) entry which is preliminary data.</text>
</comment>
<sequence>MMLARLPFGYHNSQAMDRLVSSSTEQLPSIPDLLAISPGNSSHSDVQKSLSDNNLITINGKDAANTKTSNPDSTTNTSDEHSQFVWCEECAAENIGECFIHGGHLTIALDNEMPSRAVLSLPKLLTLKQVKDDTGASLETRGVFAKRLIKARTLFGPLEAGIFHSEHQNMDMDYQLKIAGGQTVVLDTTDENKCNWMIFVRSAENFAQQNVSAFQKDEHVFFVTCKDIYTGVELRVWYAAAYAKAIGKRILIPVPEKESKDAASQKNTKKRVGRPPRSVLSANVPKFIKTDDGGTDLVTDRSSRTSEFTCNTCNTSFERLALLDSHVCVELGELPDPNIVDIKRRRGRPPKVFADSLPVVVTGHDRDRMPLNQAKEADSEEASMPSESLIPTTAAMLEASPEEDNYTQTMLKRGRGRPKGKQKKNSPRKKVGSYSCSVCKKIFSSKEECLEHEASHGKPPYKCPVDGCDKVLNSKFKYQRHAIVHEKPNHLSCRFCSSTFNRIDHLKNHMLIHDKNRDVFTCDICGKSYLYKSTLMFHKAKHLAEESDRLNCLICETVFESKQELHNHLKIHNRYKPVQKPKGKHQCPKCGKQLATAKDIRRHMVTHTKERPFLCEHCPQTFVRKDHLRRHYTSNHKKEFYIAQRKDSPFGCDVCQVVFQKKEFYDYHMKSAHPQGLPVMEECAPNSQSKPESYTIEILGSTSSEPGDVQASRTMHVTVAPLQKRIAPKTKVSLLKQTVSKLAPNPSPIGVVTSGSQSQPYPVSICWKSGPQGHLQETKISSTNVTTTSSKISSTAMITTETVNVVESSSSAQPLTQPWLSQNPVALSPEEALAELCSAVGSSVKSRELSILELQELLRQTQPQTEVGMQSQNMNPNNLLQQALALQQLNNHAQEESLSMVQGNVPVPSSHQPTLPQVLQPFQPVTLLTHQNGQGIPPQFCDQGQQQQQPQQLPQQHQKEAQSDQYLQQHYHHQQQQQQPAQQLMQFLQVPQGQKQHPHLLQSIQKLNNIGGLSQSQDSGQSTGANPSVVNIIGVKPFQWKLVKDQGNTFLLPPQQQQVQQDQLLQQHQPPQNQLIQQDAFKTADATCIITANGQVLRANNSNPDHCYATAVSVATPQLNQLLNPAAKVTSGSGASQLITTQNPKRVSGPNLADEETTRIIAEISKVGLATNLVPTLEVASRNQTFSSSTTNLHSKQQHQQQQQQQSPVPRTELVQQQLQQHAQQQDLKIQLEIQQQLQQRQQQQQQQQQSQQSSDSAPLLWTENMADYSLLSEVSLPSDIQFLSAPDATLVSAGPGPLRSGTNWILQLAAQSALDSQQQQQQQQIIKLEQPTATHELVTTDSTFTISESELRHATFSKSVELIWVQAPHDPPLLGICSDYLTPKWVQAPHDPSLLGICSDYLTPKWVQAPYDPSLLGLHVEYSFRVECAITNGKELYLKPVRGNRDPIPVTILKGGRKDLGERGVKNGPE</sequence>
<dbReference type="GO" id="GO:0000981">
    <property type="term" value="F:DNA-binding transcription factor activity, RNA polymerase II-specific"/>
    <property type="evidence" value="ECO:0007669"/>
    <property type="project" value="TreeGrafter"/>
</dbReference>
<feature type="compositionally biased region" description="Polar residues" evidence="8">
    <location>
        <begin position="1132"/>
        <end position="1145"/>
    </location>
</feature>
<dbReference type="SUPFAM" id="SSF57667">
    <property type="entry name" value="beta-beta-alpha zinc fingers"/>
    <property type="match status" value="3"/>
</dbReference>
<dbReference type="SMART" id="SM00384">
    <property type="entry name" value="AT_hook"/>
    <property type="match status" value="3"/>
</dbReference>
<keyword evidence="2" id="KW-0479">Metal-binding</keyword>
<evidence type="ECO:0000256" key="6">
    <source>
        <dbReference type="ARBA" id="ARBA00023242"/>
    </source>
</evidence>
<evidence type="ECO:0000259" key="9">
    <source>
        <dbReference type="PROSITE" id="PS50157"/>
    </source>
</evidence>
<feature type="compositionally biased region" description="Low complexity" evidence="8">
    <location>
        <begin position="65"/>
        <end position="77"/>
    </location>
</feature>
<feature type="region of interest" description="Disordered" evidence="8">
    <location>
        <begin position="1132"/>
        <end position="1152"/>
    </location>
</feature>
<feature type="domain" description="C2H2-type" evidence="9">
    <location>
        <begin position="308"/>
        <end position="335"/>
    </location>
</feature>
<evidence type="ECO:0000256" key="5">
    <source>
        <dbReference type="ARBA" id="ARBA00022833"/>
    </source>
</evidence>
<dbReference type="PROSITE" id="PS50157">
    <property type="entry name" value="ZINC_FINGER_C2H2_2"/>
    <property type="match status" value="8"/>
</dbReference>
<feature type="domain" description="C2H2-type" evidence="9">
    <location>
        <begin position="585"/>
        <end position="612"/>
    </location>
</feature>
<protein>
    <recommendedName>
        <fullName evidence="13">PR domain zinc finger protein 10</fullName>
    </recommendedName>
</protein>
<comment type="subcellular location">
    <subcellularLocation>
        <location evidence="1">Nucleus</location>
    </subcellularLocation>
</comment>
<dbReference type="GO" id="GO:0003677">
    <property type="term" value="F:DNA binding"/>
    <property type="evidence" value="ECO:0007669"/>
    <property type="project" value="UniProtKB-KW"/>
</dbReference>
<feature type="domain" description="C2H2-type" evidence="9">
    <location>
        <begin position="613"/>
        <end position="641"/>
    </location>
</feature>
<reference evidence="11" key="1">
    <citation type="journal article" date="2023" name="G3 (Bethesda)">
        <title>A reference genome for the long-term kleptoplast-retaining sea slug Elysia crispata morphotype clarki.</title>
        <authorList>
            <person name="Eastman K.E."/>
            <person name="Pendleton A.L."/>
            <person name="Shaikh M.A."/>
            <person name="Suttiyut T."/>
            <person name="Ogas R."/>
            <person name="Tomko P."/>
            <person name="Gavelis G."/>
            <person name="Widhalm J.R."/>
            <person name="Wisecaver J.H."/>
        </authorList>
    </citation>
    <scope>NUCLEOTIDE SEQUENCE</scope>
    <source>
        <strain evidence="11">ECLA1</strain>
    </source>
</reference>
<evidence type="ECO:0000256" key="2">
    <source>
        <dbReference type="ARBA" id="ARBA00022723"/>
    </source>
</evidence>
<dbReference type="Proteomes" id="UP001283361">
    <property type="component" value="Unassembled WGS sequence"/>
</dbReference>
<evidence type="ECO:0000313" key="11">
    <source>
        <dbReference type="EMBL" id="KAK3763564.1"/>
    </source>
</evidence>
<dbReference type="InterPro" id="IPR017956">
    <property type="entry name" value="AT_hook_DNA-bd_motif"/>
</dbReference>
<feature type="compositionally biased region" description="Basic residues" evidence="8">
    <location>
        <begin position="412"/>
        <end position="431"/>
    </location>
</feature>
<accession>A0AAE0Z632</accession>
<dbReference type="Gene3D" id="3.30.160.60">
    <property type="entry name" value="Classic Zinc Finger"/>
    <property type="match status" value="5"/>
</dbReference>
<keyword evidence="12" id="KW-1185">Reference proteome</keyword>
<dbReference type="GO" id="GO:0005634">
    <property type="term" value="C:nucleus"/>
    <property type="evidence" value="ECO:0007669"/>
    <property type="project" value="UniProtKB-SubCell"/>
</dbReference>
<feature type="compositionally biased region" description="Polar residues" evidence="8">
    <location>
        <begin position="1185"/>
        <end position="1195"/>
    </location>
</feature>
<evidence type="ECO:0000259" key="10">
    <source>
        <dbReference type="PROSITE" id="PS50280"/>
    </source>
</evidence>
<feature type="region of interest" description="Disordered" evidence="8">
    <location>
        <begin position="929"/>
        <end position="980"/>
    </location>
</feature>
<dbReference type="InterPro" id="IPR001214">
    <property type="entry name" value="SET_dom"/>
</dbReference>
<name>A0AAE0Z632_9GAST</name>
<evidence type="ECO:0000256" key="8">
    <source>
        <dbReference type="SAM" id="MobiDB-lite"/>
    </source>
</evidence>
<dbReference type="InterPro" id="IPR013087">
    <property type="entry name" value="Znf_C2H2_type"/>
</dbReference>
<dbReference type="InterPro" id="IPR036236">
    <property type="entry name" value="Znf_C2H2_sf"/>
</dbReference>
<dbReference type="PROSITE" id="PS00028">
    <property type="entry name" value="ZINC_FINGER_C2H2_1"/>
    <property type="match status" value="8"/>
</dbReference>
<dbReference type="InterPro" id="IPR046341">
    <property type="entry name" value="SET_dom_sf"/>
</dbReference>
<feature type="domain" description="C2H2-type" evidence="9">
    <location>
        <begin position="434"/>
        <end position="456"/>
    </location>
</feature>
<feature type="compositionally biased region" description="Low complexity" evidence="8">
    <location>
        <begin position="963"/>
        <end position="980"/>
    </location>
</feature>
<dbReference type="PANTHER" id="PTHR24394">
    <property type="entry name" value="ZINC FINGER PROTEIN"/>
    <property type="match status" value="1"/>
</dbReference>
<proteinExistence type="predicted"/>
<feature type="compositionally biased region" description="Low complexity" evidence="8">
    <location>
        <begin position="937"/>
        <end position="956"/>
    </location>
</feature>
<feature type="region of interest" description="Disordered" evidence="8">
    <location>
        <begin position="1185"/>
        <end position="1218"/>
    </location>
</feature>
<gene>
    <name evidence="11" type="ORF">RRG08_056988</name>
</gene>
<evidence type="ECO:0000256" key="4">
    <source>
        <dbReference type="ARBA" id="ARBA00022771"/>
    </source>
</evidence>
<evidence type="ECO:0000256" key="1">
    <source>
        <dbReference type="ARBA" id="ARBA00004123"/>
    </source>
</evidence>
<feature type="domain" description="C2H2-type" evidence="9">
    <location>
        <begin position="550"/>
        <end position="577"/>
    </location>
</feature>
<evidence type="ECO:0000313" key="12">
    <source>
        <dbReference type="Proteomes" id="UP001283361"/>
    </source>
</evidence>
<feature type="domain" description="C2H2-type" evidence="9">
    <location>
        <begin position="491"/>
        <end position="518"/>
    </location>
</feature>
<keyword evidence="5" id="KW-0862">Zinc</keyword>
<feature type="region of interest" description="Disordered" evidence="8">
    <location>
        <begin position="410"/>
        <end position="432"/>
    </location>
</feature>
<keyword evidence="4 7" id="KW-0863">Zinc-finger</keyword>
<feature type="domain" description="SET" evidence="10">
    <location>
        <begin position="123"/>
        <end position="239"/>
    </location>
</feature>
<dbReference type="GO" id="GO:0008270">
    <property type="term" value="F:zinc ion binding"/>
    <property type="evidence" value="ECO:0007669"/>
    <property type="project" value="UniProtKB-KW"/>
</dbReference>
<dbReference type="EMBL" id="JAWDGP010004530">
    <property type="protein sequence ID" value="KAK3763564.1"/>
    <property type="molecule type" value="Genomic_DNA"/>
</dbReference>
<evidence type="ECO:0008006" key="13">
    <source>
        <dbReference type="Google" id="ProtNLM"/>
    </source>
</evidence>
<dbReference type="PROSITE" id="PS50280">
    <property type="entry name" value="SET"/>
    <property type="match status" value="1"/>
</dbReference>
<feature type="domain" description="C2H2-type" evidence="9">
    <location>
        <begin position="520"/>
        <end position="547"/>
    </location>
</feature>
<dbReference type="Pfam" id="PF21549">
    <property type="entry name" value="PRDM2_PR"/>
    <property type="match status" value="1"/>
</dbReference>
<keyword evidence="6" id="KW-0539">Nucleus</keyword>
<dbReference type="SMART" id="SM00355">
    <property type="entry name" value="ZnF_C2H2"/>
    <property type="match status" value="9"/>
</dbReference>
<evidence type="ECO:0000256" key="7">
    <source>
        <dbReference type="PROSITE-ProRule" id="PRU00042"/>
    </source>
</evidence>
<feature type="region of interest" description="Disordered" evidence="8">
    <location>
        <begin position="257"/>
        <end position="278"/>
    </location>
</feature>
<dbReference type="PANTHER" id="PTHR24394:SF29">
    <property type="entry name" value="MYONEURIN"/>
    <property type="match status" value="1"/>
</dbReference>
<organism evidence="11 12">
    <name type="scientific">Elysia crispata</name>
    <name type="common">lettuce slug</name>
    <dbReference type="NCBI Taxonomy" id="231223"/>
    <lineage>
        <taxon>Eukaryota</taxon>
        <taxon>Metazoa</taxon>
        <taxon>Spiralia</taxon>
        <taxon>Lophotrochozoa</taxon>
        <taxon>Mollusca</taxon>
        <taxon>Gastropoda</taxon>
        <taxon>Heterobranchia</taxon>
        <taxon>Euthyneura</taxon>
        <taxon>Panpulmonata</taxon>
        <taxon>Sacoglossa</taxon>
        <taxon>Placobranchoidea</taxon>
        <taxon>Plakobranchidae</taxon>
        <taxon>Elysia</taxon>
    </lineage>
</organism>
<dbReference type="Pfam" id="PF00096">
    <property type="entry name" value="zf-C2H2"/>
    <property type="match status" value="2"/>
</dbReference>
<feature type="domain" description="C2H2-type" evidence="9">
    <location>
        <begin position="650"/>
        <end position="678"/>
    </location>
</feature>
<dbReference type="Gene3D" id="2.170.270.10">
    <property type="entry name" value="SET domain"/>
    <property type="match status" value="1"/>
</dbReference>